<accession>A0ABV6NFE0</accession>
<dbReference type="InterPro" id="IPR001845">
    <property type="entry name" value="HTH_ArsR_DNA-bd_dom"/>
</dbReference>
<keyword evidence="4" id="KW-1185">Reference proteome</keyword>
<dbReference type="InterPro" id="IPR011991">
    <property type="entry name" value="ArsR-like_HTH"/>
</dbReference>
<comment type="caution">
    <text evidence="3">The sequence shown here is derived from an EMBL/GenBank/DDBJ whole genome shotgun (WGS) entry which is preliminary data.</text>
</comment>
<evidence type="ECO:0000313" key="4">
    <source>
        <dbReference type="Proteomes" id="UP001589833"/>
    </source>
</evidence>
<sequence length="217" mass="25217">MKVRMVIVVKKEATSTRQVILTLLKRNKELTVSTLATELDVTEMAIRRHLRELEKEELITSRLEKQAMGRPIHRFFLTEKGSESFPRNYNELSLGILKDLVDLSGTEIVDQLFEQRKERLFEKYQSEVTGSLKERIEALARVQSEGGYMVEYKQVEDGSFEFIEYNCPIAQVAREYPVACSCEQQLFKRLLNTDHVQRQSCIAKENASSCVYKVKER</sequence>
<dbReference type="PROSITE" id="PS50987">
    <property type="entry name" value="HTH_ARSR_2"/>
    <property type="match status" value="1"/>
</dbReference>
<dbReference type="CDD" id="cd00090">
    <property type="entry name" value="HTH_ARSR"/>
    <property type="match status" value="1"/>
</dbReference>
<dbReference type="Pfam" id="PF01022">
    <property type="entry name" value="HTH_5"/>
    <property type="match status" value="1"/>
</dbReference>
<dbReference type="PANTHER" id="PTHR30363:SF28">
    <property type="entry name" value="TRANSCRIPTIONAL REGULATORY PROTEIN-RELATED"/>
    <property type="match status" value="1"/>
</dbReference>
<feature type="domain" description="HTH arsR-type" evidence="2">
    <location>
        <begin position="1"/>
        <end position="92"/>
    </location>
</feature>
<evidence type="ECO:0000313" key="3">
    <source>
        <dbReference type="EMBL" id="MFC0559487.1"/>
    </source>
</evidence>
<organism evidence="3 4">
    <name type="scientific">Halalkalibacter alkalisediminis</name>
    <dbReference type="NCBI Taxonomy" id="935616"/>
    <lineage>
        <taxon>Bacteria</taxon>
        <taxon>Bacillati</taxon>
        <taxon>Bacillota</taxon>
        <taxon>Bacilli</taxon>
        <taxon>Bacillales</taxon>
        <taxon>Bacillaceae</taxon>
        <taxon>Halalkalibacter</taxon>
    </lineage>
</organism>
<dbReference type="PANTHER" id="PTHR30363">
    <property type="entry name" value="HTH-TYPE TRANSCRIPTIONAL REGULATOR SRLR-RELATED"/>
    <property type="match status" value="1"/>
</dbReference>
<gene>
    <name evidence="3" type="ORF">ACFFH4_10540</name>
</gene>
<keyword evidence="1" id="KW-0238">DNA-binding</keyword>
<dbReference type="SUPFAM" id="SSF46785">
    <property type="entry name" value="Winged helix' DNA-binding domain"/>
    <property type="match status" value="1"/>
</dbReference>
<reference evidence="3 4" key="1">
    <citation type="submission" date="2024-09" db="EMBL/GenBank/DDBJ databases">
        <authorList>
            <person name="Sun Q."/>
            <person name="Mori K."/>
        </authorList>
    </citation>
    <scope>NUCLEOTIDE SEQUENCE [LARGE SCALE GENOMIC DNA]</scope>
    <source>
        <strain evidence="3 4">NCAIM B.02301</strain>
    </source>
</reference>
<dbReference type="Proteomes" id="UP001589833">
    <property type="component" value="Unassembled WGS sequence"/>
</dbReference>
<name>A0ABV6NFE0_9BACI</name>
<proteinExistence type="predicted"/>
<evidence type="ECO:0000256" key="1">
    <source>
        <dbReference type="ARBA" id="ARBA00023125"/>
    </source>
</evidence>
<dbReference type="InterPro" id="IPR050313">
    <property type="entry name" value="Carb_Metab_HTH_regulators"/>
</dbReference>
<dbReference type="Gene3D" id="1.10.10.10">
    <property type="entry name" value="Winged helix-like DNA-binding domain superfamily/Winged helix DNA-binding domain"/>
    <property type="match status" value="1"/>
</dbReference>
<dbReference type="EMBL" id="JBHLTR010000013">
    <property type="protein sequence ID" value="MFC0559487.1"/>
    <property type="molecule type" value="Genomic_DNA"/>
</dbReference>
<dbReference type="InterPro" id="IPR036390">
    <property type="entry name" value="WH_DNA-bd_sf"/>
</dbReference>
<protein>
    <submittedName>
        <fullName evidence="3">Helix-turn-helix transcriptional regulator</fullName>
    </submittedName>
</protein>
<dbReference type="InterPro" id="IPR036388">
    <property type="entry name" value="WH-like_DNA-bd_sf"/>
</dbReference>
<evidence type="ECO:0000259" key="2">
    <source>
        <dbReference type="PROSITE" id="PS50987"/>
    </source>
</evidence>